<dbReference type="Proteomes" id="UP000269721">
    <property type="component" value="Unassembled WGS sequence"/>
</dbReference>
<dbReference type="InterPro" id="IPR036388">
    <property type="entry name" value="WH-like_DNA-bd_sf"/>
</dbReference>
<feature type="non-terminal residue" evidence="2">
    <location>
        <position position="127"/>
    </location>
</feature>
<dbReference type="GO" id="GO:0035556">
    <property type="term" value="P:intracellular signal transduction"/>
    <property type="evidence" value="ECO:0007669"/>
    <property type="project" value="InterPro"/>
</dbReference>
<dbReference type="OrthoDB" id="2272012at2759"/>
<feature type="domain" description="DEP" evidence="1">
    <location>
        <begin position="14"/>
        <end position="90"/>
    </location>
</feature>
<dbReference type="EMBL" id="ML001137">
    <property type="protein sequence ID" value="RKO83525.1"/>
    <property type="molecule type" value="Genomic_DNA"/>
</dbReference>
<dbReference type="Gene3D" id="1.10.10.10">
    <property type="entry name" value="Winged helix-like DNA-binding domain superfamily/Winged helix DNA-binding domain"/>
    <property type="match status" value="1"/>
</dbReference>
<dbReference type="InterPro" id="IPR036390">
    <property type="entry name" value="WH_DNA-bd_sf"/>
</dbReference>
<feature type="non-terminal residue" evidence="2">
    <location>
        <position position="1"/>
    </location>
</feature>
<dbReference type="PANTHER" id="PTHR46572">
    <property type="entry name" value="RHO1 GDP-GTP EXCHANGE PROTEIN 1-RELATED"/>
    <property type="match status" value="1"/>
</dbReference>
<evidence type="ECO:0000259" key="1">
    <source>
        <dbReference type="SMART" id="SM00049"/>
    </source>
</evidence>
<dbReference type="PANTHER" id="PTHR46572:SF2">
    <property type="entry name" value="RHO1 GDP-GTP EXCHANGE PROTEIN 1-RELATED"/>
    <property type="match status" value="1"/>
</dbReference>
<proteinExistence type="predicted"/>
<keyword evidence="3" id="KW-1185">Reference proteome</keyword>
<dbReference type="SUPFAM" id="SSF46785">
    <property type="entry name" value="Winged helix' DNA-binding domain"/>
    <property type="match status" value="1"/>
</dbReference>
<evidence type="ECO:0000313" key="2">
    <source>
        <dbReference type="EMBL" id="RKO83525.1"/>
    </source>
</evidence>
<protein>
    <recommendedName>
        <fullName evidence="1">DEP domain-containing protein</fullName>
    </recommendedName>
</protein>
<name>A0A4P9VXA5_9FUNG</name>
<dbReference type="InterPro" id="IPR000591">
    <property type="entry name" value="DEP_dom"/>
</dbReference>
<organism evidence="2 3">
    <name type="scientific">Blyttiomyces helicus</name>
    <dbReference type="NCBI Taxonomy" id="388810"/>
    <lineage>
        <taxon>Eukaryota</taxon>
        <taxon>Fungi</taxon>
        <taxon>Fungi incertae sedis</taxon>
        <taxon>Chytridiomycota</taxon>
        <taxon>Chytridiomycota incertae sedis</taxon>
        <taxon>Chytridiomycetes</taxon>
        <taxon>Chytridiomycetes incertae sedis</taxon>
        <taxon>Blyttiomyces</taxon>
    </lineage>
</organism>
<reference evidence="3" key="1">
    <citation type="journal article" date="2018" name="Nat. Microbiol.">
        <title>Leveraging single-cell genomics to expand the fungal tree of life.</title>
        <authorList>
            <person name="Ahrendt S.R."/>
            <person name="Quandt C.A."/>
            <person name="Ciobanu D."/>
            <person name="Clum A."/>
            <person name="Salamov A."/>
            <person name="Andreopoulos B."/>
            <person name="Cheng J.F."/>
            <person name="Woyke T."/>
            <person name="Pelin A."/>
            <person name="Henrissat B."/>
            <person name="Reynolds N.K."/>
            <person name="Benny G.L."/>
            <person name="Smith M.E."/>
            <person name="James T.Y."/>
            <person name="Grigoriev I.V."/>
        </authorList>
    </citation>
    <scope>NUCLEOTIDE SEQUENCE [LARGE SCALE GENOMIC DNA]</scope>
</reference>
<dbReference type="AlphaFoldDB" id="A0A4P9VXA5"/>
<accession>A0A4P9VXA5</accession>
<gene>
    <name evidence="2" type="ORF">BDK51DRAFT_14507</name>
</gene>
<sequence length="127" mass="13921">VLSPALLSQVAQSFRGLIARGPHTKDYVEHTESFTGHEAVTLLAEIIGSPTERPLALCIGRALDAQDLFHDVTYLHRLRDSQDELYQLSRTCLAFPRPGSPNERGGEDKWAGPVGVFTLLTACYSPS</sequence>
<dbReference type="Pfam" id="PF00610">
    <property type="entry name" value="DEP"/>
    <property type="match status" value="1"/>
</dbReference>
<evidence type="ECO:0000313" key="3">
    <source>
        <dbReference type="Proteomes" id="UP000269721"/>
    </source>
</evidence>
<dbReference type="SMART" id="SM00049">
    <property type="entry name" value="DEP"/>
    <property type="match status" value="1"/>
</dbReference>
<dbReference type="InterPro" id="IPR052233">
    <property type="entry name" value="Rho-type_GEFs"/>
</dbReference>